<sequence>MSQQAFVPPAGHRYPPMSPPPAGLPVGGLPPAPGYGGYAPPPPRKSSAGKVIGIVAGVFAALIAGIFVLVMVFGTVTVTDRQVEQEIADQFGLTASQVSCPSSLEGTVGARMTCTATEGGTPTPVLVEVTGVDGTTVNFTMTPQ</sequence>
<proteinExistence type="predicted"/>
<dbReference type="Proteomes" id="UP001500928">
    <property type="component" value="Unassembled WGS sequence"/>
</dbReference>
<evidence type="ECO:0000313" key="4">
    <source>
        <dbReference type="EMBL" id="GAA4794242.1"/>
    </source>
</evidence>
<evidence type="ECO:0000256" key="2">
    <source>
        <dbReference type="SAM" id="Phobius"/>
    </source>
</evidence>
<feature type="transmembrane region" description="Helical" evidence="2">
    <location>
        <begin position="51"/>
        <end position="73"/>
    </location>
</feature>
<keyword evidence="2" id="KW-0472">Membrane</keyword>
<keyword evidence="5" id="KW-1185">Reference proteome</keyword>
<dbReference type="InterPro" id="IPR025637">
    <property type="entry name" value="DUF4333"/>
</dbReference>
<keyword evidence="2" id="KW-1133">Transmembrane helix</keyword>
<feature type="compositionally biased region" description="Pro residues" evidence="1">
    <location>
        <begin position="16"/>
        <end position="25"/>
    </location>
</feature>
<name>A0ABP9BEG3_9PSEU</name>
<accession>A0ABP9BEG3</accession>
<feature type="domain" description="DUF4333" evidence="3">
    <location>
        <begin position="72"/>
        <end position="134"/>
    </location>
</feature>
<reference evidence="5" key="1">
    <citation type="journal article" date="2019" name="Int. J. Syst. Evol. Microbiol.">
        <title>The Global Catalogue of Microorganisms (GCM) 10K type strain sequencing project: providing services to taxonomists for standard genome sequencing and annotation.</title>
        <authorList>
            <consortium name="The Broad Institute Genomics Platform"/>
            <consortium name="The Broad Institute Genome Sequencing Center for Infectious Disease"/>
            <person name="Wu L."/>
            <person name="Ma J."/>
        </authorList>
    </citation>
    <scope>NUCLEOTIDE SEQUENCE [LARGE SCALE GENOMIC DNA]</scope>
    <source>
        <strain evidence="5">JCM 17979</strain>
    </source>
</reference>
<dbReference type="Pfam" id="PF14230">
    <property type="entry name" value="DUF4333"/>
    <property type="match status" value="1"/>
</dbReference>
<protein>
    <recommendedName>
        <fullName evidence="3">DUF4333 domain-containing protein</fullName>
    </recommendedName>
</protein>
<evidence type="ECO:0000313" key="5">
    <source>
        <dbReference type="Proteomes" id="UP001500928"/>
    </source>
</evidence>
<feature type="region of interest" description="Disordered" evidence="1">
    <location>
        <begin position="1"/>
        <end position="25"/>
    </location>
</feature>
<evidence type="ECO:0000259" key="3">
    <source>
        <dbReference type="Pfam" id="PF14230"/>
    </source>
</evidence>
<dbReference type="EMBL" id="BAABHO010000025">
    <property type="protein sequence ID" value="GAA4794242.1"/>
    <property type="molecule type" value="Genomic_DNA"/>
</dbReference>
<keyword evidence="2" id="KW-0812">Transmembrane</keyword>
<gene>
    <name evidence="4" type="ORF">GCM10023200_32730</name>
</gene>
<dbReference type="RefSeq" id="WP_345417002.1">
    <property type="nucleotide sequence ID" value="NZ_BAABHO010000025.1"/>
</dbReference>
<comment type="caution">
    <text evidence="4">The sequence shown here is derived from an EMBL/GenBank/DDBJ whole genome shotgun (WGS) entry which is preliminary data.</text>
</comment>
<evidence type="ECO:0000256" key="1">
    <source>
        <dbReference type="SAM" id="MobiDB-lite"/>
    </source>
</evidence>
<organism evidence="4 5">
    <name type="scientific">Actinomycetospora chlora</name>
    <dbReference type="NCBI Taxonomy" id="663608"/>
    <lineage>
        <taxon>Bacteria</taxon>
        <taxon>Bacillati</taxon>
        <taxon>Actinomycetota</taxon>
        <taxon>Actinomycetes</taxon>
        <taxon>Pseudonocardiales</taxon>
        <taxon>Pseudonocardiaceae</taxon>
        <taxon>Actinomycetospora</taxon>
    </lineage>
</organism>